<keyword evidence="1" id="KW-1133">Transmembrane helix</keyword>
<reference evidence="2 3" key="1">
    <citation type="submission" date="2015-08" db="EMBL/GenBank/DDBJ databases">
        <title>Next Generation Sequencing and Analysis of the Genome of Puccinia sorghi L Schw, the Causal Agent of Maize Common Rust.</title>
        <authorList>
            <person name="Rochi L."/>
            <person name="Burguener G."/>
            <person name="Darino M."/>
            <person name="Turjanski A."/>
            <person name="Kreff E."/>
            <person name="Dieguez M.J."/>
            <person name="Sacco F."/>
        </authorList>
    </citation>
    <scope>NUCLEOTIDE SEQUENCE [LARGE SCALE GENOMIC DNA]</scope>
    <source>
        <strain evidence="2 3">RO10H11247</strain>
    </source>
</reference>
<feature type="transmembrane region" description="Helical" evidence="1">
    <location>
        <begin position="56"/>
        <end position="75"/>
    </location>
</feature>
<dbReference type="AlphaFoldDB" id="A0A0L6V3U2"/>
<evidence type="ECO:0000313" key="3">
    <source>
        <dbReference type="Proteomes" id="UP000037035"/>
    </source>
</evidence>
<evidence type="ECO:0000256" key="1">
    <source>
        <dbReference type="SAM" id="Phobius"/>
    </source>
</evidence>
<protein>
    <submittedName>
        <fullName evidence="2">Putative signal peptide protein</fullName>
    </submittedName>
</protein>
<sequence length="322" mass="36137">MAHSFLIFFFVSLIVSLLIVFLQCLLLRECVVDCVIFFVCFSCLLSPSHSRTFNPLGIVSFSSVLLMFLLFVATAKRSERDCLLKECGREELSITYRHMCSPACDCLYCYSASAFPPKLHAQLNKGCETLHEPAYIAMRSDKLHPNSLPPGFGGLGLSSHTSFLPPLTIDCWSFQPPNGYFHRLHFLSTVVSTLDMEIRDVGSIPTEKILFPEFHPNISSFRSSTTVTPRMGSTATVSVAGQELCGMWHFVFFQNDTYENGCVIVADLMPGTPGNGTICFDDSFGYVQSKLNEHIKQNIKKKFMWKVSKGKLSKNQNSRMKD</sequence>
<name>A0A0L6V3U2_9BASI</name>
<comment type="caution">
    <text evidence="2">The sequence shown here is derived from an EMBL/GenBank/DDBJ whole genome shotgun (WGS) entry which is preliminary data.</text>
</comment>
<gene>
    <name evidence="2" type="ORF">VP01_2847g1</name>
</gene>
<organism evidence="2 3">
    <name type="scientific">Puccinia sorghi</name>
    <dbReference type="NCBI Taxonomy" id="27349"/>
    <lineage>
        <taxon>Eukaryota</taxon>
        <taxon>Fungi</taxon>
        <taxon>Dikarya</taxon>
        <taxon>Basidiomycota</taxon>
        <taxon>Pucciniomycotina</taxon>
        <taxon>Pucciniomycetes</taxon>
        <taxon>Pucciniales</taxon>
        <taxon>Pucciniaceae</taxon>
        <taxon>Puccinia</taxon>
    </lineage>
</organism>
<accession>A0A0L6V3U2</accession>
<dbReference type="VEuPathDB" id="FungiDB:VP01_2847g1"/>
<evidence type="ECO:0000313" key="2">
    <source>
        <dbReference type="EMBL" id="KNZ54810.1"/>
    </source>
</evidence>
<keyword evidence="1" id="KW-0812">Transmembrane</keyword>
<dbReference type="EMBL" id="LAVV01007776">
    <property type="protein sequence ID" value="KNZ54810.1"/>
    <property type="molecule type" value="Genomic_DNA"/>
</dbReference>
<keyword evidence="1" id="KW-0472">Membrane</keyword>
<dbReference type="Proteomes" id="UP000037035">
    <property type="component" value="Unassembled WGS sequence"/>
</dbReference>
<proteinExistence type="predicted"/>
<keyword evidence="3" id="KW-1185">Reference proteome</keyword>
<feature type="transmembrane region" description="Helical" evidence="1">
    <location>
        <begin position="6"/>
        <end position="27"/>
    </location>
</feature>